<reference evidence="1 2" key="1">
    <citation type="submission" date="2014-10" db="EMBL/GenBank/DDBJ databases">
        <title>Draft genome of anammox bacterium scalindua brodae, obtained using differential coverage binning of sequence data from two enrichment reactors.</title>
        <authorList>
            <person name="Speth D.R."/>
            <person name="Russ L."/>
            <person name="Kartal B."/>
            <person name="Op den Camp H.J."/>
            <person name="Dutilh B.E."/>
            <person name="Jetten M.S."/>
        </authorList>
    </citation>
    <scope>NUCLEOTIDE SEQUENCE [LARGE SCALE GENOMIC DNA]</scope>
    <source>
        <strain evidence="1">RU1</strain>
    </source>
</reference>
<proteinExistence type="predicted"/>
<dbReference type="Proteomes" id="UP000030652">
    <property type="component" value="Unassembled WGS sequence"/>
</dbReference>
<dbReference type="EMBL" id="JRYO01000037">
    <property type="protein sequence ID" value="KHE93731.1"/>
    <property type="molecule type" value="Genomic_DNA"/>
</dbReference>
<comment type="caution">
    <text evidence="1">The sequence shown here is derived from an EMBL/GenBank/DDBJ whole genome shotgun (WGS) entry which is preliminary data.</text>
</comment>
<protein>
    <submittedName>
        <fullName evidence="1">Uncharacterized protein</fullName>
    </submittedName>
</protein>
<accession>A0A0B0ENV2</accession>
<sequence length="42" mass="4802">MIYVDVITEKSRIVFNPLGKKVYSLYTPVEALLDTKIDVDTL</sequence>
<evidence type="ECO:0000313" key="1">
    <source>
        <dbReference type="EMBL" id="KHE93731.1"/>
    </source>
</evidence>
<name>A0A0B0ENV2_9BACT</name>
<organism evidence="1 2">
    <name type="scientific">Candidatus Scalindua brodae</name>
    <dbReference type="NCBI Taxonomy" id="237368"/>
    <lineage>
        <taxon>Bacteria</taxon>
        <taxon>Pseudomonadati</taxon>
        <taxon>Planctomycetota</taxon>
        <taxon>Candidatus Brocadiia</taxon>
        <taxon>Candidatus Brocadiales</taxon>
        <taxon>Candidatus Scalinduaceae</taxon>
        <taxon>Candidatus Scalindua</taxon>
    </lineage>
</organism>
<evidence type="ECO:0000313" key="2">
    <source>
        <dbReference type="Proteomes" id="UP000030652"/>
    </source>
</evidence>
<dbReference type="AlphaFoldDB" id="A0A0B0ENV2"/>
<gene>
    <name evidence="1" type="ORF">SCABRO_00464</name>
</gene>